<dbReference type="OrthoDB" id="9787435at2"/>
<dbReference type="InterPro" id="IPR036291">
    <property type="entry name" value="NAD(P)-bd_dom_sf"/>
</dbReference>
<dbReference type="PANTHER" id="PTHR43677">
    <property type="entry name" value="SHORT-CHAIN DEHYDROGENASE/REDUCTASE"/>
    <property type="match status" value="1"/>
</dbReference>
<accession>A0A504JLB5</accession>
<reference evidence="2 3" key="1">
    <citation type="submission" date="2019-06" db="EMBL/GenBank/DDBJ databases">
        <authorList>
            <person name="Meng X."/>
        </authorList>
    </citation>
    <scope>NUCLEOTIDE SEQUENCE [LARGE SCALE GENOMIC DNA]</scope>
    <source>
        <strain evidence="2 3">M625</strain>
    </source>
</reference>
<dbReference type="Gene3D" id="3.40.50.720">
    <property type="entry name" value="NAD(P)-binding Rossmann-like Domain"/>
    <property type="match status" value="1"/>
</dbReference>
<dbReference type="CDD" id="cd08241">
    <property type="entry name" value="QOR1"/>
    <property type="match status" value="1"/>
</dbReference>
<dbReference type="SMART" id="SM00829">
    <property type="entry name" value="PKS_ER"/>
    <property type="match status" value="1"/>
</dbReference>
<feature type="domain" description="Enoyl reductase (ER)" evidence="1">
    <location>
        <begin position="10"/>
        <end position="322"/>
    </location>
</feature>
<dbReference type="PANTHER" id="PTHR43677:SF4">
    <property type="entry name" value="QUINONE OXIDOREDUCTASE-LIKE PROTEIN 2"/>
    <property type="match status" value="1"/>
</dbReference>
<dbReference type="InterPro" id="IPR051397">
    <property type="entry name" value="Zn-ADH-like_protein"/>
</dbReference>
<name>A0A504JLB5_9FLAO</name>
<dbReference type="SUPFAM" id="SSF51735">
    <property type="entry name" value="NAD(P)-binding Rossmann-fold domains"/>
    <property type="match status" value="1"/>
</dbReference>
<dbReference type="InterPro" id="IPR013149">
    <property type="entry name" value="ADH-like_C"/>
</dbReference>
<evidence type="ECO:0000313" key="2">
    <source>
        <dbReference type="EMBL" id="TPN89175.1"/>
    </source>
</evidence>
<evidence type="ECO:0000313" key="3">
    <source>
        <dbReference type="Proteomes" id="UP000315540"/>
    </source>
</evidence>
<organism evidence="2 3">
    <name type="scientific">Aquimarina algicola</name>
    <dbReference type="NCBI Taxonomy" id="2589995"/>
    <lineage>
        <taxon>Bacteria</taxon>
        <taxon>Pseudomonadati</taxon>
        <taxon>Bacteroidota</taxon>
        <taxon>Flavobacteriia</taxon>
        <taxon>Flavobacteriales</taxon>
        <taxon>Flavobacteriaceae</taxon>
        <taxon>Aquimarina</taxon>
    </lineage>
</organism>
<dbReference type="RefSeq" id="WP_140589517.1">
    <property type="nucleotide sequence ID" value="NZ_VFWZ01000001.1"/>
</dbReference>
<dbReference type="Pfam" id="PF08240">
    <property type="entry name" value="ADH_N"/>
    <property type="match status" value="1"/>
</dbReference>
<dbReference type="AlphaFoldDB" id="A0A504JLB5"/>
<dbReference type="Gene3D" id="3.90.180.10">
    <property type="entry name" value="Medium-chain alcohol dehydrogenases, catalytic domain"/>
    <property type="match status" value="1"/>
</dbReference>
<dbReference type="GO" id="GO:0016491">
    <property type="term" value="F:oxidoreductase activity"/>
    <property type="evidence" value="ECO:0007669"/>
    <property type="project" value="InterPro"/>
</dbReference>
<dbReference type="Proteomes" id="UP000315540">
    <property type="component" value="Unassembled WGS sequence"/>
</dbReference>
<dbReference type="InterPro" id="IPR020843">
    <property type="entry name" value="ER"/>
</dbReference>
<dbReference type="SUPFAM" id="SSF50129">
    <property type="entry name" value="GroES-like"/>
    <property type="match status" value="1"/>
</dbReference>
<keyword evidence="3" id="KW-1185">Reference proteome</keyword>
<dbReference type="EMBL" id="VFWZ01000001">
    <property type="protein sequence ID" value="TPN89175.1"/>
    <property type="molecule type" value="Genomic_DNA"/>
</dbReference>
<dbReference type="InterPro" id="IPR013154">
    <property type="entry name" value="ADH-like_N"/>
</dbReference>
<comment type="caution">
    <text evidence="2">The sequence shown here is derived from an EMBL/GenBank/DDBJ whole genome shotgun (WGS) entry which is preliminary data.</text>
</comment>
<evidence type="ECO:0000259" key="1">
    <source>
        <dbReference type="SMART" id="SM00829"/>
    </source>
</evidence>
<protein>
    <submittedName>
        <fullName evidence="2">NADPH:quinone oxidoreductase family protein</fullName>
    </submittedName>
</protein>
<gene>
    <name evidence="2" type="ORF">FHK87_02820</name>
</gene>
<sequence length="325" mass="35024">MKAIHCKQFGPPSSLTLEEVSSPKPGKGEVVITVKACGVNFPDTLIIQGLYQLKPELPFTPGSDIAGIIKEVGEGVTHLHPGDEVFGFVMYGGYAEEVVVSAKACIKKPKAMDFTVAASLMIAYGTSYHALKNRAKLQKGETVLVLGASGGVGLAAVELAKLMGAKVIAAASSNEKLSLCRQYGADEVINYTSQDLKSTVKELTLGKGVDVIYDPVGGKYTEMALRSIAWQGRYLIVGFAAGNIPKIPMNIPLLKGCAIIGVFWGNFASISPKENLQNINELLHWYEEGKLTPHIHKIYELHQVPIALEEVMNRNVKGKIVIKCS</sequence>
<dbReference type="Pfam" id="PF00107">
    <property type="entry name" value="ADH_zinc_N"/>
    <property type="match status" value="1"/>
</dbReference>
<proteinExistence type="predicted"/>
<dbReference type="InterPro" id="IPR011032">
    <property type="entry name" value="GroES-like_sf"/>
</dbReference>